<keyword evidence="1" id="KW-0472">Membrane</keyword>
<dbReference type="RefSeq" id="WP_059747011.1">
    <property type="nucleotide sequence ID" value="NZ_JBOZOX010000013.1"/>
</dbReference>
<feature type="transmembrane region" description="Helical" evidence="1">
    <location>
        <begin position="7"/>
        <end position="26"/>
    </location>
</feature>
<accession>A0A106BXY3</accession>
<evidence type="ECO:0000313" key="2">
    <source>
        <dbReference type="EMBL" id="KVX00656.1"/>
    </source>
</evidence>
<evidence type="ECO:0000313" key="3">
    <source>
        <dbReference type="Proteomes" id="UP000055702"/>
    </source>
</evidence>
<dbReference type="EMBL" id="LRDC01000040">
    <property type="protein sequence ID" value="KVX00656.1"/>
    <property type="molecule type" value="Genomic_DNA"/>
</dbReference>
<name>A0A106BXY3_SHEFR</name>
<sequence>MALSRKSWNYIIIGASVFMIAVLSFINDKTADIPDDTVPLFDPQLPLKQLQLDGIWLSQQDGQWQCHSQVLNCQQWALSWQNISVSPLKNQPEHSLKEQTLSIAIDNMQRTQLWRYFPNEGLLHSSSQNWYLVPPSLRAGLQPILAIPPQSK</sequence>
<keyword evidence="1" id="KW-0812">Transmembrane</keyword>
<gene>
    <name evidence="2" type="ORF">AWJ07_07855</name>
</gene>
<comment type="caution">
    <text evidence="2">The sequence shown here is derived from an EMBL/GenBank/DDBJ whole genome shotgun (WGS) entry which is preliminary data.</text>
</comment>
<protein>
    <submittedName>
        <fullName evidence="2">Uncharacterized protein</fullName>
    </submittedName>
</protein>
<dbReference type="Proteomes" id="UP000055702">
    <property type="component" value="Unassembled WGS sequence"/>
</dbReference>
<reference evidence="2 3" key="1">
    <citation type="submission" date="2016-01" db="EMBL/GenBank/DDBJ databases">
        <title>Draft genome of the antarctic isolate Shewanella frigidimarina Ag06-30.</title>
        <authorList>
            <person name="Parmeciano Di Noto G."/>
            <person name="Vazquez S."/>
            <person name="Mac Cormack W."/>
            <person name="Iriarte A."/>
            <person name="Quiroga C."/>
        </authorList>
    </citation>
    <scope>NUCLEOTIDE SEQUENCE [LARGE SCALE GENOMIC DNA]</scope>
    <source>
        <strain evidence="2 3">Ag06-30</strain>
    </source>
</reference>
<dbReference type="AlphaFoldDB" id="A0A106BXY3"/>
<organism evidence="2">
    <name type="scientific">Shewanella frigidimarina</name>
    <dbReference type="NCBI Taxonomy" id="56812"/>
    <lineage>
        <taxon>Bacteria</taxon>
        <taxon>Pseudomonadati</taxon>
        <taxon>Pseudomonadota</taxon>
        <taxon>Gammaproteobacteria</taxon>
        <taxon>Alteromonadales</taxon>
        <taxon>Shewanellaceae</taxon>
        <taxon>Shewanella</taxon>
    </lineage>
</organism>
<keyword evidence="1" id="KW-1133">Transmembrane helix</keyword>
<evidence type="ECO:0000256" key="1">
    <source>
        <dbReference type="SAM" id="Phobius"/>
    </source>
</evidence>
<proteinExistence type="predicted"/>